<evidence type="ECO:0000256" key="1">
    <source>
        <dbReference type="ARBA" id="ARBA00022723"/>
    </source>
</evidence>
<keyword evidence="2" id="KW-0862">Zinc</keyword>
<dbReference type="InterPro" id="IPR016192">
    <property type="entry name" value="APOBEC/CMP_deaminase_Zn-bd"/>
</dbReference>
<dbReference type="InterPro" id="IPR016193">
    <property type="entry name" value="Cytidine_deaminase-like"/>
</dbReference>
<dbReference type="PROSITE" id="PS51747">
    <property type="entry name" value="CYT_DCMP_DEAMINASES_2"/>
    <property type="match status" value="1"/>
</dbReference>
<dbReference type="Proteomes" id="UP000431462">
    <property type="component" value="Unassembled WGS sequence"/>
</dbReference>
<dbReference type="Pfam" id="PF00383">
    <property type="entry name" value="dCMP_cyt_deam_1"/>
    <property type="match status" value="1"/>
</dbReference>
<evidence type="ECO:0000256" key="2">
    <source>
        <dbReference type="ARBA" id="ARBA00022833"/>
    </source>
</evidence>
<dbReference type="EMBL" id="VENC01000012">
    <property type="protein sequence ID" value="MTI99745.1"/>
    <property type="molecule type" value="Genomic_DNA"/>
</dbReference>
<dbReference type="SUPFAM" id="SSF53927">
    <property type="entry name" value="Cytidine deaminase-like"/>
    <property type="match status" value="1"/>
</dbReference>
<feature type="domain" description="CMP/dCMP-type deaminase" evidence="3">
    <location>
        <begin position="331"/>
        <end position="454"/>
    </location>
</feature>
<reference evidence="4 5" key="1">
    <citation type="submission" date="2019-06" db="EMBL/GenBank/DDBJ databases">
        <title>Enrichment of Autotrophic Halophilic Microorganisms from Red Sea Brine Pool Using Microbial Electrosynthesis System.</title>
        <authorList>
            <person name="Alqahtani M.F."/>
            <person name="Bajracharya S."/>
            <person name="Katuri K.P."/>
            <person name="Ali M."/>
            <person name="Saikaly P.E."/>
        </authorList>
    </citation>
    <scope>NUCLEOTIDE SEQUENCE [LARGE SCALE GENOMIC DNA]</scope>
    <source>
        <strain evidence="4">MES15</strain>
    </source>
</reference>
<dbReference type="GO" id="GO:0008835">
    <property type="term" value="F:diaminohydroxyphosphoribosylaminopyrimidine deaminase activity"/>
    <property type="evidence" value="ECO:0007669"/>
    <property type="project" value="TreeGrafter"/>
</dbReference>
<proteinExistence type="predicted"/>
<dbReference type="Gene3D" id="3.40.140.10">
    <property type="entry name" value="Cytidine Deaminase, domain 2"/>
    <property type="match status" value="1"/>
</dbReference>
<sequence>MPLPDIAIGSLLLALISLLTFSLHHNYTKRTNSTELFLELRRGYTEFYRRLHNAFEDLDYKDEINIATSWSSYTNEQQAIAKEYWIQVFNEWFVCNRIANTGGAELWKSFYAPAVASSLRHYVFRRALEESVCELYSFGDNESLFIREIYRICVHEITKNLEISDKEFLKKAPKPITKQQINVISEQDFIGSGGERERQWYRNLANGIEKRMEDKNLTDRISEQSLTYVTFLSVMLNKLTARESFDHYSTPGQAIADAGRKMLLSMTFKQESEQISQEITEILRREYKRIFSIDLEGIEPNNNREIRQRTRALKSIPQKPSWQRIKGSVDLTTAKAWLTCVAAQQAAYEGNYGVGAVIFRNDDFPVAIGANSIFSPRFRSSAHAEMEAMDRLERRVSREQIKEYHLVSSIEPCPMCCCRLITSGLRDLHYLAPDHQGGIVGEFHERMPKTWQQLFINKNYRLLEGGRLSSNSTHDSGQGEALTYSDVAYRIFIRSRAKLDQALD</sequence>
<evidence type="ECO:0000313" key="5">
    <source>
        <dbReference type="Proteomes" id="UP000431462"/>
    </source>
</evidence>
<dbReference type="PANTHER" id="PTHR11079">
    <property type="entry name" value="CYTOSINE DEAMINASE FAMILY MEMBER"/>
    <property type="match status" value="1"/>
</dbReference>
<dbReference type="PROSITE" id="PS00903">
    <property type="entry name" value="CYT_DCMP_DEAMINASES_1"/>
    <property type="match status" value="1"/>
</dbReference>
<evidence type="ECO:0000313" key="4">
    <source>
        <dbReference type="EMBL" id="MTI99745.1"/>
    </source>
</evidence>
<accession>A0A844I2C7</accession>
<protein>
    <submittedName>
        <fullName evidence="4">Nucleoside deaminase</fullName>
    </submittedName>
</protein>
<evidence type="ECO:0000259" key="3">
    <source>
        <dbReference type="PROSITE" id="PS51747"/>
    </source>
</evidence>
<organism evidence="4 5">
    <name type="scientific">Marinobacter adhaerens</name>
    <dbReference type="NCBI Taxonomy" id="1033846"/>
    <lineage>
        <taxon>Bacteria</taxon>
        <taxon>Pseudomonadati</taxon>
        <taxon>Pseudomonadota</taxon>
        <taxon>Gammaproteobacteria</taxon>
        <taxon>Pseudomonadales</taxon>
        <taxon>Marinobacteraceae</taxon>
        <taxon>Marinobacter</taxon>
    </lineage>
</organism>
<keyword evidence="1" id="KW-0479">Metal-binding</keyword>
<gene>
    <name evidence="4" type="ORF">FH752_14100</name>
</gene>
<dbReference type="AlphaFoldDB" id="A0A844I2C7"/>
<comment type="caution">
    <text evidence="4">The sequence shown here is derived from an EMBL/GenBank/DDBJ whole genome shotgun (WGS) entry which is preliminary data.</text>
</comment>
<dbReference type="GO" id="GO:0008270">
    <property type="term" value="F:zinc ion binding"/>
    <property type="evidence" value="ECO:0007669"/>
    <property type="project" value="InterPro"/>
</dbReference>
<dbReference type="CDD" id="cd01285">
    <property type="entry name" value="nucleoside_deaminase"/>
    <property type="match status" value="1"/>
</dbReference>
<name>A0A844I2C7_9GAMM</name>
<dbReference type="PANTHER" id="PTHR11079:SF162">
    <property type="entry name" value="RIBOFLAVIN BIOSYNTHESIS PROTEIN PYRD, CHLOROPLASTIC"/>
    <property type="match status" value="1"/>
</dbReference>
<dbReference type="InterPro" id="IPR002125">
    <property type="entry name" value="CMP_dCMP_dom"/>
</dbReference>